<evidence type="ECO:0000256" key="1">
    <source>
        <dbReference type="SAM" id="Phobius"/>
    </source>
</evidence>
<dbReference type="InterPro" id="IPR016071">
    <property type="entry name" value="Staphylococal_nuclease_OB-fold"/>
</dbReference>
<proteinExistence type="predicted"/>
<dbReference type="Proteomes" id="UP000059074">
    <property type="component" value="Unassembled WGS sequence"/>
</dbReference>
<feature type="transmembrane region" description="Helical" evidence="1">
    <location>
        <begin position="216"/>
        <end position="237"/>
    </location>
</feature>
<feature type="domain" description="TNase-like" evidence="2">
    <location>
        <begin position="343"/>
        <end position="465"/>
    </location>
</feature>
<comment type="caution">
    <text evidence="3">The sequence shown here is derived from an EMBL/GenBank/DDBJ whole genome shotgun (WGS) entry which is preliminary data.</text>
</comment>
<feature type="transmembrane region" description="Helical" evidence="1">
    <location>
        <begin position="244"/>
        <end position="273"/>
    </location>
</feature>
<evidence type="ECO:0000259" key="2">
    <source>
        <dbReference type="SMART" id="SM00318"/>
    </source>
</evidence>
<organism evidence="3 4">
    <name type="scientific">Hyphomicrobium sulfonivorans</name>
    <dbReference type="NCBI Taxonomy" id="121290"/>
    <lineage>
        <taxon>Bacteria</taxon>
        <taxon>Pseudomonadati</taxon>
        <taxon>Pseudomonadota</taxon>
        <taxon>Alphaproteobacteria</taxon>
        <taxon>Hyphomicrobiales</taxon>
        <taxon>Hyphomicrobiaceae</taxon>
        <taxon>Hyphomicrobium</taxon>
    </lineage>
</organism>
<feature type="transmembrane region" description="Helical" evidence="1">
    <location>
        <begin position="293"/>
        <end position="315"/>
    </location>
</feature>
<evidence type="ECO:0000313" key="4">
    <source>
        <dbReference type="Proteomes" id="UP000059074"/>
    </source>
</evidence>
<dbReference type="InterPro" id="IPR035437">
    <property type="entry name" value="SNase_OB-fold_sf"/>
</dbReference>
<keyword evidence="1" id="KW-0812">Transmembrane</keyword>
<gene>
    <name evidence="3" type="ORF">APY04_0615</name>
</gene>
<name>A0A109BLF9_HYPSL</name>
<sequence>MFRWRRRNDGFEWRQYVRTTILVRRKQRRDRIADAGKAAVDNIKAAGHKGVAAGADGIKAVGKGAVHIGAQGADVGLAGAKALGRGAAHAGQKGAVAGAEGAKVLGRAASSAGRQGVSLGSAGLAALGSGARALGQRGYRLSRRGARSISAGAVRIGGGVRTGTPIAIEYLRRAGAWLFGAIAYAWAVTRAATGLIADWLRPMLAPVGALLRMPGLRTALLIGGSVALAGGVIRAFANGMESDTWIALSVGIGVLAMVALAELAAGVPGWLATPLQKAGSRSGEALGNFFTRPAVQAGAMAGLVLLVIGGGVAAWRGDGGESQITTASTGKLRTASIRRASSGEVTGRADAITGDMLRVGSKVVRLEGIEAPVPGQVCKTANGRTWLCGRTARQVLSGLLAKGRVTCQLRASSDEAALGTCYLGDMDVAGQLVRDGAVFARQGFFATYGRHEQQAEEAKAGLWAGTADRPSEYRDQKWQEATKAAPEGCPIKGNVRRGRKVYVLPWARGYERFRVVRSRGERWFCSEEEARSAGFSPIEES</sequence>
<dbReference type="STRING" id="121290.APY04_0615"/>
<keyword evidence="1" id="KW-1133">Transmembrane helix</keyword>
<protein>
    <recommendedName>
        <fullName evidence="2">TNase-like domain-containing protein</fullName>
    </recommendedName>
</protein>
<dbReference type="RefSeq" id="WP_068459544.1">
    <property type="nucleotide sequence ID" value="NZ_LMTR01000027.1"/>
</dbReference>
<feature type="transmembrane region" description="Helical" evidence="1">
    <location>
        <begin position="176"/>
        <end position="196"/>
    </location>
</feature>
<keyword evidence="1" id="KW-0472">Membrane</keyword>
<dbReference type="SUPFAM" id="SSF50199">
    <property type="entry name" value="Staphylococcal nuclease"/>
    <property type="match status" value="1"/>
</dbReference>
<dbReference type="Gene3D" id="2.40.50.90">
    <property type="match status" value="1"/>
</dbReference>
<reference evidence="3 4" key="1">
    <citation type="submission" date="2015-10" db="EMBL/GenBank/DDBJ databases">
        <title>Transcriptomic analysis of a linuron degrading triple-species bacterial consortium.</title>
        <authorList>
            <person name="Albers P."/>
        </authorList>
    </citation>
    <scope>NUCLEOTIDE SEQUENCE [LARGE SCALE GENOMIC DNA]</scope>
    <source>
        <strain evidence="3 4">WDL6</strain>
    </source>
</reference>
<dbReference type="SMART" id="SM00318">
    <property type="entry name" value="SNc"/>
    <property type="match status" value="1"/>
</dbReference>
<dbReference type="EMBL" id="LMTR01000027">
    <property type="protein sequence ID" value="KWT70953.1"/>
    <property type="molecule type" value="Genomic_DNA"/>
</dbReference>
<dbReference type="PATRIC" id="fig|121290.4.peg.1087"/>
<accession>A0A109BLF9</accession>
<dbReference type="OrthoDB" id="9805504at2"/>
<keyword evidence="4" id="KW-1185">Reference proteome</keyword>
<dbReference type="AlphaFoldDB" id="A0A109BLF9"/>
<evidence type="ECO:0000313" key="3">
    <source>
        <dbReference type="EMBL" id="KWT70953.1"/>
    </source>
</evidence>